<dbReference type="Proteomes" id="UP000003880">
    <property type="component" value="Unassembled WGS sequence"/>
</dbReference>
<proteinExistence type="predicted"/>
<dbReference type="EMBL" id="ABWL02000023">
    <property type="protein sequence ID" value="EFE06105.1"/>
    <property type="molecule type" value="Genomic_DNA"/>
</dbReference>
<sequence length="67" mass="7027">MAASPYPAYDVDMNSFVGPVSASATGQWGYAAPLTIPALRQKKKPGGGFALPGLRCGYELVSRPGKR</sequence>
<name>D4BI61_9ENTR</name>
<evidence type="ECO:0000313" key="2">
    <source>
        <dbReference type="Proteomes" id="UP000003880"/>
    </source>
</evidence>
<comment type="caution">
    <text evidence="1">The sequence shown here is derived from an EMBL/GenBank/DDBJ whole genome shotgun (WGS) entry which is preliminary data.</text>
</comment>
<accession>D4BI61</accession>
<gene>
    <name evidence="1" type="ORF">CIT292_10225</name>
</gene>
<dbReference type="AlphaFoldDB" id="D4BI61"/>
<protein>
    <submittedName>
        <fullName evidence="1">Uncharacterized protein</fullName>
    </submittedName>
</protein>
<organism evidence="1 2">
    <name type="scientific">Citrobacter youngae ATCC 29220</name>
    <dbReference type="NCBI Taxonomy" id="500640"/>
    <lineage>
        <taxon>Bacteria</taxon>
        <taxon>Pseudomonadati</taxon>
        <taxon>Pseudomonadota</taxon>
        <taxon>Gammaproteobacteria</taxon>
        <taxon>Enterobacterales</taxon>
        <taxon>Enterobacteriaceae</taxon>
        <taxon>Citrobacter</taxon>
        <taxon>Citrobacter freundii complex</taxon>
    </lineage>
</organism>
<reference evidence="1 2" key="1">
    <citation type="submission" date="2010-02" db="EMBL/GenBank/DDBJ databases">
        <authorList>
            <person name="Weinstock G."/>
            <person name="Sodergren E."/>
            <person name="Clifton S."/>
            <person name="Fulton L."/>
            <person name="Fulton B."/>
            <person name="Courtney L."/>
            <person name="Fronick C."/>
            <person name="Harrison M."/>
            <person name="Strong C."/>
            <person name="Farmer C."/>
            <person name="Delahaunty K."/>
            <person name="Markovic C."/>
            <person name="Hall O."/>
            <person name="Minx P."/>
            <person name="Tomlinson C."/>
            <person name="Mitreva M."/>
            <person name="Nelson J."/>
            <person name="Hou S."/>
            <person name="Wollam A."/>
            <person name="Pepin K.H."/>
            <person name="Johnson M."/>
            <person name="Bhonagiri V."/>
            <person name="Zhang X."/>
            <person name="Suruliraj S."/>
            <person name="Warren W."/>
            <person name="Chinwalla A."/>
            <person name="Mardis E.R."/>
            <person name="Wilson R.K."/>
        </authorList>
    </citation>
    <scope>NUCLEOTIDE SEQUENCE [LARGE SCALE GENOMIC DNA]</scope>
    <source>
        <strain evidence="1 2">ATCC 29220</strain>
    </source>
</reference>
<evidence type="ECO:0000313" key="1">
    <source>
        <dbReference type="EMBL" id="EFE06105.1"/>
    </source>
</evidence>
<dbReference type="HOGENOM" id="CLU_2804704_0_0_6"/>